<accession>A0A482J2C1</accession>
<dbReference type="PIRSF" id="PIRSF017082">
    <property type="entry name" value="YflP"/>
    <property type="match status" value="1"/>
</dbReference>
<dbReference type="EMBL" id="CP037901">
    <property type="protein sequence ID" value="QBP13757.1"/>
    <property type="molecule type" value="Genomic_DNA"/>
</dbReference>
<dbReference type="RefSeq" id="WP_017511224.1">
    <property type="nucleotide sequence ID" value="NZ_CP037901.1"/>
</dbReference>
<dbReference type="CDD" id="cd13578">
    <property type="entry name" value="PBP2_Bug27"/>
    <property type="match status" value="1"/>
</dbReference>
<dbReference type="Gene3D" id="3.40.190.10">
    <property type="entry name" value="Periplasmic binding protein-like II"/>
    <property type="match status" value="1"/>
</dbReference>
<dbReference type="Gene3D" id="3.40.190.150">
    <property type="entry name" value="Bordetella uptake gene, domain 1"/>
    <property type="match status" value="1"/>
</dbReference>
<protein>
    <submittedName>
        <fullName evidence="2">Tripartite tricarboxylate transporter substrate binding protein</fullName>
    </submittedName>
</protein>
<evidence type="ECO:0000313" key="3">
    <source>
        <dbReference type="Proteomes" id="UP000253772"/>
    </source>
</evidence>
<dbReference type="AlphaFoldDB" id="A0A482J2C1"/>
<dbReference type="InterPro" id="IPR042100">
    <property type="entry name" value="Bug_dom1"/>
</dbReference>
<dbReference type="SUPFAM" id="SSF53850">
    <property type="entry name" value="Periplasmic binding protein-like II"/>
    <property type="match status" value="1"/>
</dbReference>
<reference evidence="2 3" key="1">
    <citation type="submission" date="2019-03" db="EMBL/GenBank/DDBJ databases">
        <title>Comparative insights into the high quality Complete genome sequence of highly metal resistant Cupriavidus metallidurans strain BS1 isolated from a gold-copper mine.</title>
        <authorList>
            <person name="Mazhar H.S."/>
            <person name="Rensing C."/>
        </authorList>
    </citation>
    <scope>NUCLEOTIDE SEQUENCE [LARGE SCALE GENOMIC DNA]</scope>
    <source>
        <strain evidence="2 3">BS1</strain>
    </source>
</reference>
<dbReference type="Pfam" id="PF03401">
    <property type="entry name" value="TctC"/>
    <property type="match status" value="1"/>
</dbReference>
<proteinExistence type="inferred from homology"/>
<comment type="similarity">
    <text evidence="1">Belongs to the UPF0065 (bug) family.</text>
</comment>
<name>A0A482J2C1_9BURK</name>
<dbReference type="InterPro" id="IPR005064">
    <property type="entry name" value="BUG"/>
</dbReference>
<dbReference type="PANTHER" id="PTHR42928">
    <property type="entry name" value="TRICARBOXYLATE-BINDING PROTEIN"/>
    <property type="match status" value="1"/>
</dbReference>
<dbReference type="PANTHER" id="PTHR42928:SF5">
    <property type="entry name" value="BLR1237 PROTEIN"/>
    <property type="match status" value="1"/>
</dbReference>
<sequence length="330" mass="34995">MDNARRRALRRLGWGMAGVAGMQIALPGRATPTYPSRAVRLIMPYAAGGTGDVVARLIAEGLAKTWQRPVVVDNKPGAGGMIGADLVAKSEPDGYTLLMALTGLVQAPSLYGKAAYNPVRDFAPISELATSHLALVVQQDSPARTAKEFAEHVARQGQPLPYGTYGLGSSGHLQMEIFARAAGISLVHVPYKGEGPLVNDLLGRQIPAGVVGAVTARQYAQAGKLRPLAVAGGSRSPLLPDVPTFRESGYAGLERQGWIGLFAPANTPRDVVDKISRDVNRVIVSDALRARLVDMGIIVKGSTPSAFADVVKSEQEYWADAIRAANIRLE</sequence>
<evidence type="ECO:0000256" key="1">
    <source>
        <dbReference type="ARBA" id="ARBA00006987"/>
    </source>
</evidence>
<organism evidence="2 3">
    <name type="scientific">Cupriavidus metallidurans</name>
    <dbReference type="NCBI Taxonomy" id="119219"/>
    <lineage>
        <taxon>Bacteria</taxon>
        <taxon>Pseudomonadati</taxon>
        <taxon>Pseudomonadota</taxon>
        <taxon>Betaproteobacteria</taxon>
        <taxon>Burkholderiales</taxon>
        <taxon>Burkholderiaceae</taxon>
        <taxon>Cupriavidus</taxon>
    </lineage>
</organism>
<dbReference type="Proteomes" id="UP000253772">
    <property type="component" value="Chromosome c2"/>
</dbReference>
<dbReference type="OrthoDB" id="8960151at2"/>
<evidence type="ECO:0000313" key="2">
    <source>
        <dbReference type="EMBL" id="QBP13757.1"/>
    </source>
</evidence>
<gene>
    <name evidence="2" type="ORF">DDF84_029730</name>
</gene>